<accession>A0A4C1V908</accession>
<dbReference type="EMBL" id="BGZK01000285">
    <property type="protein sequence ID" value="GBP34215.1"/>
    <property type="molecule type" value="Genomic_DNA"/>
</dbReference>
<dbReference type="Proteomes" id="UP000299102">
    <property type="component" value="Unassembled WGS sequence"/>
</dbReference>
<feature type="region of interest" description="Disordered" evidence="1">
    <location>
        <begin position="1"/>
        <end position="27"/>
    </location>
</feature>
<evidence type="ECO:0000313" key="4">
    <source>
        <dbReference type="Proteomes" id="UP000299102"/>
    </source>
</evidence>
<comment type="caution">
    <text evidence="3">The sequence shown here is derived from an EMBL/GenBank/DDBJ whole genome shotgun (WGS) entry which is preliminary data.</text>
</comment>
<gene>
    <name evidence="3" type="ORF">EVAR_30768_1</name>
</gene>
<protein>
    <recommendedName>
        <fullName evidence="2">DUF6570 domain-containing protein</fullName>
    </recommendedName>
</protein>
<evidence type="ECO:0000256" key="1">
    <source>
        <dbReference type="SAM" id="MobiDB-lite"/>
    </source>
</evidence>
<evidence type="ECO:0000259" key="2">
    <source>
        <dbReference type="Pfam" id="PF20209"/>
    </source>
</evidence>
<dbReference type="Pfam" id="PF20209">
    <property type="entry name" value="DUF6570"/>
    <property type="match status" value="1"/>
</dbReference>
<sequence length="264" mass="29651">MNLWGDGPFLSHTRGKNMNKKKETTTQTKRRLYKAKLKRQEKIANESDVQKRQRLEKIKSADNCGIVIATEHLDNSNITREFSVSRDNVFEALTWLVANNSLYKDALIDNNANLLTDDLILVSGNACSTSQTIIQNAVQNNQDSVQINNVFRILQALWHQGNLEVITSGYAGAQCCAMAMSNIIRVSITPPQQWSKNTLDQNMIEGDSLYVKLRLLYAVNPAGIQIVEDGHLEIKHFDLVKAGLEIFGRTFALEYESDSSLFGS</sequence>
<dbReference type="OrthoDB" id="416437at2759"/>
<dbReference type="AlphaFoldDB" id="A0A4C1V908"/>
<dbReference type="Gene3D" id="3.90.70.120">
    <property type="match status" value="1"/>
</dbReference>
<organism evidence="3 4">
    <name type="scientific">Eumeta variegata</name>
    <name type="common">Bagworm moth</name>
    <name type="synonym">Eumeta japonica</name>
    <dbReference type="NCBI Taxonomy" id="151549"/>
    <lineage>
        <taxon>Eukaryota</taxon>
        <taxon>Metazoa</taxon>
        <taxon>Ecdysozoa</taxon>
        <taxon>Arthropoda</taxon>
        <taxon>Hexapoda</taxon>
        <taxon>Insecta</taxon>
        <taxon>Pterygota</taxon>
        <taxon>Neoptera</taxon>
        <taxon>Endopterygota</taxon>
        <taxon>Lepidoptera</taxon>
        <taxon>Glossata</taxon>
        <taxon>Ditrysia</taxon>
        <taxon>Tineoidea</taxon>
        <taxon>Psychidae</taxon>
        <taxon>Oiketicinae</taxon>
        <taxon>Eumeta</taxon>
    </lineage>
</organism>
<proteinExistence type="predicted"/>
<evidence type="ECO:0000313" key="3">
    <source>
        <dbReference type="EMBL" id="GBP34215.1"/>
    </source>
</evidence>
<feature type="domain" description="DUF6570" evidence="2">
    <location>
        <begin position="64"/>
        <end position="111"/>
    </location>
</feature>
<reference evidence="3 4" key="1">
    <citation type="journal article" date="2019" name="Commun. Biol.">
        <title>The bagworm genome reveals a unique fibroin gene that provides high tensile strength.</title>
        <authorList>
            <person name="Kono N."/>
            <person name="Nakamura H."/>
            <person name="Ohtoshi R."/>
            <person name="Tomita M."/>
            <person name="Numata K."/>
            <person name="Arakawa K."/>
        </authorList>
    </citation>
    <scope>NUCLEOTIDE SEQUENCE [LARGE SCALE GENOMIC DNA]</scope>
</reference>
<keyword evidence="4" id="KW-1185">Reference proteome</keyword>
<name>A0A4C1V908_EUMVA</name>
<dbReference type="InterPro" id="IPR046700">
    <property type="entry name" value="DUF6570"/>
</dbReference>